<keyword evidence="2 8" id="KW-0418">Kinase</keyword>
<feature type="transmembrane region" description="Helical" evidence="5">
    <location>
        <begin position="12"/>
        <end position="32"/>
    </location>
</feature>
<keyword evidence="4" id="KW-0175">Coiled coil</keyword>
<feature type="transmembrane region" description="Helical" evidence="5">
    <location>
        <begin position="115"/>
        <end position="134"/>
    </location>
</feature>
<evidence type="ECO:0000256" key="1">
    <source>
        <dbReference type="ARBA" id="ARBA00022679"/>
    </source>
</evidence>
<sequence length="397" mass="42500">MSTHAEQGMRGILAPATLLAPWLHLVLVALVATSTWRYLERHGLADNAISIVLGAAALIALYAVRPLARGRTGWLVAWTCSTVLLWAALTIAAPSFAWCAVPVAFAVLSVLPEGWAVGTLSAMMLVIALSWARIGTDFDPTLVVGPMGVAVVTLMSFRALTRQTREREALLEKLTEAQDELARAERRTGALTERTRLSRDLHDSVGQDLSSINLLLQAARQSWDARPLEARENVSVAASTARDGLDSIRRMVRDFAGPNADDPTSAESLNTRLRHAIAATATGSPIEFHSFGTVPVLPPEVTEALVFTTRGALANVREHARATRVAVTITYNSDEVLLDIRDDGIGFDPGSVATSTLRGHGLRGIRERAQSLGGAFAVDSAPAEGATVSVRFSLEES</sequence>
<feature type="domain" description="Signal transduction histidine kinase subgroup 3 dimerisation and phosphoacceptor" evidence="7">
    <location>
        <begin position="193"/>
        <end position="256"/>
    </location>
</feature>
<dbReference type="GO" id="GO:0016301">
    <property type="term" value="F:kinase activity"/>
    <property type="evidence" value="ECO:0007669"/>
    <property type="project" value="UniProtKB-KW"/>
</dbReference>
<gene>
    <name evidence="8" type="ORF">JOF47_000008</name>
</gene>
<evidence type="ECO:0000259" key="7">
    <source>
        <dbReference type="Pfam" id="PF07730"/>
    </source>
</evidence>
<comment type="caution">
    <text evidence="8">The sequence shown here is derived from an EMBL/GenBank/DDBJ whole genome shotgun (WGS) entry which is preliminary data.</text>
</comment>
<dbReference type="CDD" id="cd16917">
    <property type="entry name" value="HATPase_UhpB-NarQ-NarX-like"/>
    <property type="match status" value="1"/>
</dbReference>
<dbReference type="RefSeq" id="WP_245356187.1">
    <property type="nucleotide sequence ID" value="NZ_BAAAJY010000008.1"/>
</dbReference>
<keyword evidence="5" id="KW-0812">Transmembrane</keyword>
<feature type="transmembrane region" description="Helical" evidence="5">
    <location>
        <begin position="140"/>
        <end position="160"/>
    </location>
</feature>
<dbReference type="Gene3D" id="1.20.5.1930">
    <property type="match status" value="1"/>
</dbReference>
<evidence type="ECO:0000313" key="9">
    <source>
        <dbReference type="Proteomes" id="UP001296993"/>
    </source>
</evidence>
<keyword evidence="9" id="KW-1185">Reference proteome</keyword>
<dbReference type="Pfam" id="PF02518">
    <property type="entry name" value="HATPase_c"/>
    <property type="match status" value="1"/>
</dbReference>
<accession>A0ABS4X7R4</accession>
<dbReference type="Pfam" id="PF07730">
    <property type="entry name" value="HisKA_3"/>
    <property type="match status" value="1"/>
</dbReference>
<reference evidence="8 9" key="1">
    <citation type="submission" date="2021-03" db="EMBL/GenBank/DDBJ databases">
        <title>Sequencing the genomes of 1000 actinobacteria strains.</title>
        <authorList>
            <person name="Klenk H.-P."/>
        </authorList>
    </citation>
    <scope>NUCLEOTIDE SEQUENCE [LARGE SCALE GENOMIC DNA]</scope>
    <source>
        <strain evidence="8 9">DSM 15797</strain>
    </source>
</reference>
<dbReference type="InterPro" id="IPR003594">
    <property type="entry name" value="HATPase_dom"/>
</dbReference>
<dbReference type="PIRSF" id="PIRSF037434">
    <property type="entry name" value="STHK_ChrS"/>
    <property type="match status" value="1"/>
</dbReference>
<evidence type="ECO:0000256" key="4">
    <source>
        <dbReference type="SAM" id="Coils"/>
    </source>
</evidence>
<dbReference type="InterPro" id="IPR017205">
    <property type="entry name" value="Sig_transdc_His_kinase_ChrS"/>
</dbReference>
<evidence type="ECO:0000256" key="5">
    <source>
        <dbReference type="SAM" id="Phobius"/>
    </source>
</evidence>
<dbReference type="InterPro" id="IPR036890">
    <property type="entry name" value="HATPase_C_sf"/>
</dbReference>
<evidence type="ECO:0000256" key="3">
    <source>
        <dbReference type="ARBA" id="ARBA00023012"/>
    </source>
</evidence>
<keyword evidence="3" id="KW-0902">Two-component regulatory system</keyword>
<proteinExistence type="predicted"/>
<dbReference type="SUPFAM" id="SSF55874">
    <property type="entry name" value="ATPase domain of HSP90 chaperone/DNA topoisomerase II/histidine kinase"/>
    <property type="match status" value="1"/>
</dbReference>
<organism evidence="8 9">
    <name type="scientific">Paeniglutamicibacter kerguelensis</name>
    <dbReference type="NCBI Taxonomy" id="254788"/>
    <lineage>
        <taxon>Bacteria</taxon>
        <taxon>Bacillati</taxon>
        <taxon>Actinomycetota</taxon>
        <taxon>Actinomycetes</taxon>
        <taxon>Micrococcales</taxon>
        <taxon>Micrococcaceae</taxon>
        <taxon>Paeniglutamicibacter</taxon>
    </lineage>
</organism>
<name>A0ABS4X7R4_9MICC</name>
<protein>
    <submittedName>
        <fullName evidence="8">Signal transduction histidine kinase</fullName>
    </submittedName>
</protein>
<feature type="domain" description="Histidine kinase/HSP90-like ATPase" evidence="6">
    <location>
        <begin position="312"/>
        <end position="395"/>
    </location>
</feature>
<evidence type="ECO:0000313" key="8">
    <source>
        <dbReference type="EMBL" id="MBP2384497.1"/>
    </source>
</evidence>
<dbReference type="EMBL" id="JAGIOF010000001">
    <property type="protein sequence ID" value="MBP2384497.1"/>
    <property type="molecule type" value="Genomic_DNA"/>
</dbReference>
<evidence type="ECO:0000256" key="2">
    <source>
        <dbReference type="ARBA" id="ARBA00022777"/>
    </source>
</evidence>
<evidence type="ECO:0000259" key="6">
    <source>
        <dbReference type="Pfam" id="PF02518"/>
    </source>
</evidence>
<dbReference type="InterPro" id="IPR011712">
    <property type="entry name" value="Sig_transdc_His_kin_sub3_dim/P"/>
</dbReference>
<dbReference type="Proteomes" id="UP001296993">
    <property type="component" value="Unassembled WGS sequence"/>
</dbReference>
<keyword evidence="5" id="KW-0472">Membrane</keyword>
<dbReference type="PANTHER" id="PTHR24421">
    <property type="entry name" value="NITRATE/NITRITE SENSOR PROTEIN NARX-RELATED"/>
    <property type="match status" value="1"/>
</dbReference>
<feature type="transmembrane region" description="Helical" evidence="5">
    <location>
        <begin position="84"/>
        <end position="108"/>
    </location>
</feature>
<keyword evidence="5" id="KW-1133">Transmembrane helix</keyword>
<dbReference type="InterPro" id="IPR050482">
    <property type="entry name" value="Sensor_HK_TwoCompSys"/>
</dbReference>
<feature type="transmembrane region" description="Helical" evidence="5">
    <location>
        <begin position="44"/>
        <end position="64"/>
    </location>
</feature>
<feature type="coiled-coil region" evidence="4">
    <location>
        <begin position="160"/>
        <end position="194"/>
    </location>
</feature>
<keyword evidence="1" id="KW-0808">Transferase</keyword>
<dbReference type="Gene3D" id="3.30.565.10">
    <property type="entry name" value="Histidine kinase-like ATPase, C-terminal domain"/>
    <property type="match status" value="1"/>
</dbReference>
<dbReference type="PANTHER" id="PTHR24421:SF62">
    <property type="entry name" value="SENSORY TRANSDUCTION HISTIDINE KINASE"/>
    <property type="match status" value="1"/>
</dbReference>